<evidence type="ECO:0000256" key="4">
    <source>
        <dbReference type="ARBA" id="ARBA00023004"/>
    </source>
</evidence>
<sequence>MTAMTLDPRQLGTGGLFAAGRPDLAAHEAAYGRRPSGWTRKELLAELDASGLTGRGGAGFPAWRKLAATGSGRAVVIANGAEGEPASRKDATLLREAPHLVLDGLVTVGEAVGASTLFLYATRDSLASVAQALAERRDRPKVKLVEAPEAFISGEASAVVNALETGVALPRDKALRLGTSGYEGRPTLLHNVETLAHLALVARFGASWFRSAGTAEDPGTRLYSLSGDVPTEWVVEAPGGATVRDVLRLGHAEPSSLAAVLVGGFHGAWVPAEAFDLPLTGRGLARYGATPGAGVLMGLARGRCGLESSAGIVRYLAESSARQCGPCMFGLPAMASVIERIAAGERTPWLASEAERLAGLVTGRGACRHPDGSAKFVHSTLAVFRDEVQAHLSGMCTAHRGWA</sequence>
<dbReference type="InterPro" id="IPR037207">
    <property type="entry name" value="Nuop51_4Fe4S-bd_sf"/>
</dbReference>
<keyword evidence="4" id="KW-0408">Iron</keyword>
<accession>A0ABS9U576</accession>
<keyword evidence="5" id="KW-0411">Iron-sulfur</keyword>
<dbReference type="InterPro" id="IPR019575">
    <property type="entry name" value="Nuop51_4Fe4S-bd"/>
</dbReference>
<keyword evidence="3" id="KW-0479">Metal-binding</keyword>
<dbReference type="PANTHER" id="PTHR43578:SF3">
    <property type="entry name" value="NADH-QUINONE OXIDOREDUCTASE SUBUNIT F"/>
    <property type="match status" value="1"/>
</dbReference>
<evidence type="ECO:0008006" key="10">
    <source>
        <dbReference type="Google" id="ProtNLM"/>
    </source>
</evidence>
<dbReference type="InterPro" id="IPR011538">
    <property type="entry name" value="Nuo51_FMN-bd"/>
</dbReference>
<keyword evidence="2" id="KW-0004">4Fe-4S</keyword>
<evidence type="ECO:0000313" key="9">
    <source>
        <dbReference type="Proteomes" id="UP001202922"/>
    </source>
</evidence>
<evidence type="ECO:0000256" key="2">
    <source>
        <dbReference type="ARBA" id="ARBA00022485"/>
    </source>
</evidence>
<keyword evidence="9" id="KW-1185">Reference proteome</keyword>
<dbReference type="Gene3D" id="3.40.50.11540">
    <property type="entry name" value="NADH-ubiquinone oxidoreductase 51kDa subunit"/>
    <property type="match status" value="1"/>
</dbReference>
<evidence type="ECO:0000259" key="7">
    <source>
        <dbReference type="Pfam" id="PF10589"/>
    </source>
</evidence>
<dbReference type="Proteomes" id="UP001202922">
    <property type="component" value="Unassembled WGS sequence"/>
</dbReference>
<dbReference type="Gene3D" id="1.20.1440.230">
    <property type="entry name" value="NADH-ubiquinone oxidoreductase 51kDa subunit, iron-sulphur binding domain"/>
    <property type="match status" value="1"/>
</dbReference>
<comment type="caution">
    <text evidence="8">The sequence shown here is derived from an EMBL/GenBank/DDBJ whole genome shotgun (WGS) entry which is preliminary data.</text>
</comment>
<evidence type="ECO:0000256" key="1">
    <source>
        <dbReference type="ARBA" id="ARBA00007523"/>
    </source>
</evidence>
<dbReference type="Gene3D" id="3.10.20.600">
    <property type="match status" value="1"/>
</dbReference>
<dbReference type="EMBL" id="JAKZBV010000001">
    <property type="protein sequence ID" value="MCH6471839.1"/>
    <property type="molecule type" value="Genomic_DNA"/>
</dbReference>
<evidence type="ECO:0000313" key="8">
    <source>
        <dbReference type="EMBL" id="MCH6471839.1"/>
    </source>
</evidence>
<organism evidence="8 9">
    <name type="scientific">Sinomonas terrae</name>
    <dbReference type="NCBI Taxonomy" id="2908838"/>
    <lineage>
        <taxon>Bacteria</taxon>
        <taxon>Bacillati</taxon>
        <taxon>Actinomycetota</taxon>
        <taxon>Actinomycetes</taxon>
        <taxon>Micrococcales</taxon>
        <taxon>Micrococcaceae</taxon>
        <taxon>Sinomonas</taxon>
    </lineage>
</organism>
<dbReference type="SUPFAM" id="SSF142019">
    <property type="entry name" value="Nqo1 FMN-binding domain-like"/>
    <property type="match status" value="1"/>
</dbReference>
<comment type="similarity">
    <text evidence="1">Belongs to the complex I 51 kDa subunit family.</text>
</comment>
<feature type="domain" description="NADH-ubiquinone oxidoreductase 51kDa subunit iron-sulphur binding" evidence="7">
    <location>
        <begin position="312"/>
        <end position="391"/>
    </location>
</feature>
<evidence type="ECO:0000259" key="6">
    <source>
        <dbReference type="Pfam" id="PF01512"/>
    </source>
</evidence>
<protein>
    <recommendedName>
        <fullName evidence="10">NADH dehydrogenase</fullName>
    </recommendedName>
</protein>
<dbReference type="Pfam" id="PF01512">
    <property type="entry name" value="Complex1_51K"/>
    <property type="match status" value="1"/>
</dbReference>
<proteinExistence type="inferred from homology"/>
<evidence type="ECO:0000256" key="3">
    <source>
        <dbReference type="ARBA" id="ARBA00022723"/>
    </source>
</evidence>
<dbReference type="RefSeq" id="WP_241055774.1">
    <property type="nucleotide sequence ID" value="NZ_JAKZBV010000001.1"/>
</dbReference>
<dbReference type="PANTHER" id="PTHR43578">
    <property type="entry name" value="NADH-QUINONE OXIDOREDUCTASE SUBUNIT F"/>
    <property type="match status" value="1"/>
</dbReference>
<dbReference type="Pfam" id="PF10589">
    <property type="entry name" value="NADH_4Fe-4S"/>
    <property type="match status" value="1"/>
</dbReference>
<dbReference type="InterPro" id="IPR037225">
    <property type="entry name" value="Nuo51_FMN-bd_sf"/>
</dbReference>
<reference evidence="8 9" key="1">
    <citation type="submission" date="2022-03" db="EMBL/GenBank/DDBJ databases">
        <title>Sinomonas sp. isolated from a soil.</title>
        <authorList>
            <person name="Han J."/>
            <person name="Kim D.-U."/>
        </authorList>
    </citation>
    <scope>NUCLEOTIDE SEQUENCE [LARGE SCALE GENOMIC DNA]</scope>
    <source>
        <strain evidence="8 9">5-5</strain>
    </source>
</reference>
<dbReference type="SUPFAM" id="SSF140490">
    <property type="entry name" value="Nqo1C-terminal domain-like"/>
    <property type="match status" value="1"/>
</dbReference>
<name>A0ABS9U576_9MICC</name>
<feature type="domain" description="NADH-ubiquinone oxidoreductase 51kDa subunit FMN-binding" evidence="6">
    <location>
        <begin position="49"/>
        <end position="198"/>
    </location>
</feature>
<gene>
    <name evidence="8" type="ORF">L0M17_18015</name>
</gene>
<evidence type="ECO:0000256" key="5">
    <source>
        <dbReference type="ARBA" id="ARBA00023014"/>
    </source>
</evidence>
<dbReference type="SUPFAM" id="SSF142984">
    <property type="entry name" value="Nqo1 middle domain-like"/>
    <property type="match status" value="1"/>
</dbReference>